<dbReference type="SUPFAM" id="SSF88659">
    <property type="entry name" value="Sigma3 and sigma4 domains of RNA polymerase sigma factors"/>
    <property type="match status" value="1"/>
</dbReference>
<dbReference type="EMBL" id="BAAADA010000114">
    <property type="protein sequence ID" value="GAA0485864.1"/>
    <property type="molecule type" value="Genomic_DNA"/>
</dbReference>
<dbReference type="InterPro" id="IPR025246">
    <property type="entry name" value="IS30-like_HTH"/>
</dbReference>
<keyword evidence="1" id="KW-0233">DNA recombination</keyword>
<dbReference type="PANTHER" id="PTHR10948:SF23">
    <property type="entry name" value="TRANSPOSASE INSI FOR INSERTION SEQUENCE ELEMENT IS30A-RELATED"/>
    <property type="match status" value="1"/>
</dbReference>
<evidence type="ECO:0000259" key="3">
    <source>
        <dbReference type="Pfam" id="PF13936"/>
    </source>
</evidence>
<reference evidence="4 5" key="1">
    <citation type="journal article" date="2019" name="Int. J. Syst. Evol. Microbiol.">
        <title>The Global Catalogue of Microorganisms (GCM) 10K type strain sequencing project: providing services to taxonomists for standard genome sequencing and annotation.</title>
        <authorList>
            <consortium name="The Broad Institute Genomics Platform"/>
            <consortium name="The Broad Institute Genome Sequencing Center for Infectious Disease"/>
            <person name="Wu L."/>
            <person name="Ma J."/>
        </authorList>
    </citation>
    <scope>NUCLEOTIDE SEQUENCE [LARGE SCALE GENOMIC DNA]</scope>
    <source>
        <strain evidence="4 5">JCM 14232</strain>
    </source>
</reference>
<organism evidence="4 5">
    <name type="scientific">Alkalibacterium indicireducens</name>
    <dbReference type="NCBI Taxonomy" id="398758"/>
    <lineage>
        <taxon>Bacteria</taxon>
        <taxon>Bacillati</taxon>
        <taxon>Bacillota</taxon>
        <taxon>Bacilli</taxon>
        <taxon>Lactobacillales</taxon>
        <taxon>Carnobacteriaceae</taxon>
        <taxon>Alkalibacterium</taxon>
    </lineage>
</organism>
<dbReference type="NCBIfam" id="NF033563">
    <property type="entry name" value="transpos_IS30"/>
    <property type="match status" value="1"/>
</dbReference>
<dbReference type="InterPro" id="IPR051917">
    <property type="entry name" value="Transposase-Integrase"/>
</dbReference>
<name>A0ABN1AXD5_9LACT</name>
<gene>
    <name evidence="4" type="ORF">GCM10008936_13420</name>
</gene>
<feature type="compositionally biased region" description="Basic residues" evidence="2">
    <location>
        <begin position="163"/>
        <end position="176"/>
    </location>
</feature>
<proteinExistence type="predicted"/>
<sequence length="219" mass="26143">MSHTHFNKKNTKGHLKFKERELIEKWLNEDKKQAEIARLLGRDRSTIYREIKRGKVPQIINGKKVVLYRADYSETKYLQNRQRSQSKGLKAFSGRFWYKLKKAHHKGWFKGKNRIHNIKTFVKKYARHNPKEKVPCFKTVYRYIRENALPIKPHDLPVMYRLTPRKNKKSKPKGQNKKVLGQSISDRPPQVLDRIEFGHWEADLVKGKKIKKNPQSSHY</sequence>
<feature type="domain" description="Transposase IS30-like HTH" evidence="3">
    <location>
        <begin position="14"/>
        <end position="54"/>
    </location>
</feature>
<evidence type="ECO:0000313" key="5">
    <source>
        <dbReference type="Proteomes" id="UP001410648"/>
    </source>
</evidence>
<dbReference type="Pfam" id="PF13936">
    <property type="entry name" value="HTH_38"/>
    <property type="match status" value="1"/>
</dbReference>
<feature type="region of interest" description="Disordered" evidence="2">
    <location>
        <begin position="163"/>
        <end position="191"/>
    </location>
</feature>
<dbReference type="InterPro" id="IPR013324">
    <property type="entry name" value="RNA_pol_sigma_r3/r4-like"/>
</dbReference>
<dbReference type="PANTHER" id="PTHR10948">
    <property type="entry name" value="TRANSPOSASE"/>
    <property type="match status" value="1"/>
</dbReference>
<keyword evidence="5" id="KW-1185">Reference proteome</keyword>
<evidence type="ECO:0000256" key="2">
    <source>
        <dbReference type="SAM" id="MobiDB-lite"/>
    </source>
</evidence>
<evidence type="ECO:0000313" key="4">
    <source>
        <dbReference type="EMBL" id="GAA0485864.1"/>
    </source>
</evidence>
<comment type="caution">
    <text evidence="4">The sequence shown here is derived from an EMBL/GenBank/DDBJ whole genome shotgun (WGS) entry which is preliminary data.</text>
</comment>
<accession>A0ABN1AXD5</accession>
<dbReference type="Gene3D" id="1.10.10.60">
    <property type="entry name" value="Homeodomain-like"/>
    <property type="match status" value="1"/>
</dbReference>
<protein>
    <recommendedName>
        <fullName evidence="3">Transposase IS30-like HTH domain-containing protein</fullName>
    </recommendedName>
</protein>
<dbReference type="Proteomes" id="UP001410648">
    <property type="component" value="Unassembled WGS sequence"/>
</dbReference>
<evidence type="ECO:0000256" key="1">
    <source>
        <dbReference type="ARBA" id="ARBA00023172"/>
    </source>
</evidence>
<dbReference type="InterPro" id="IPR053392">
    <property type="entry name" value="Transposase_IS30-like"/>
</dbReference>